<keyword evidence="4" id="KW-1185">Reference proteome</keyword>
<evidence type="ECO:0000256" key="1">
    <source>
        <dbReference type="SAM" id="MobiDB-lite"/>
    </source>
</evidence>
<dbReference type="AlphaFoldDB" id="A0AAE1UZ85"/>
<accession>A0AAE1UZ85</accession>
<dbReference type="Proteomes" id="UP001291623">
    <property type="component" value="Unassembled WGS sequence"/>
</dbReference>
<name>A0AAE1UZ85_9SOLA</name>
<feature type="region of interest" description="Disordered" evidence="1">
    <location>
        <begin position="164"/>
        <end position="187"/>
    </location>
</feature>
<evidence type="ECO:0000313" key="3">
    <source>
        <dbReference type="EMBL" id="KAK4342355.1"/>
    </source>
</evidence>
<reference evidence="3" key="1">
    <citation type="submission" date="2023-12" db="EMBL/GenBank/DDBJ databases">
        <title>Genome assembly of Anisodus tanguticus.</title>
        <authorList>
            <person name="Wang Y.-J."/>
        </authorList>
    </citation>
    <scope>NUCLEOTIDE SEQUENCE</scope>
    <source>
        <strain evidence="3">KB-2021</strain>
        <tissue evidence="3">Leaf</tissue>
    </source>
</reference>
<dbReference type="EMBL" id="JAVYJV010000021">
    <property type="protein sequence ID" value="KAK4342355.1"/>
    <property type="molecule type" value="Genomic_DNA"/>
</dbReference>
<keyword evidence="2" id="KW-1133">Transmembrane helix</keyword>
<feature type="compositionally biased region" description="Acidic residues" evidence="1">
    <location>
        <begin position="166"/>
        <end position="186"/>
    </location>
</feature>
<dbReference type="PANTHER" id="PTHR36369">
    <property type="entry name" value="TRANSMEMBRANE PROTEIN"/>
    <property type="match status" value="1"/>
</dbReference>
<evidence type="ECO:0000256" key="2">
    <source>
        <dbReference type="SAM" id="Phobius"/>
    </source>
</evidence>
<comment type="caution">
    <text evidence="3">The sequence shown here is derived from an EMBL/GenBank/DDBJ whole genome shotgun (WGS) entry which is preliminary data.</text>
</comment>
<proteinExistence type="predicted"/>
<evidence type="ECO:0000313" key="4">
    <source>
        <dbReference type="Proteomes" id="UP001291623"/>
    </source>
</evidence>
<keyword evidence="2" id="KW-0472">Membrane</keyword>
<organism evidence="3 4">
    <name type="scientific">Anisodus tanguticus</name>
    <dbReference type="NCBI Taxonomy" id="243964"/>
    <lineage>
        <taxon>Eukaryota</taxon>
        <taxon>Viridiplantae</taxon>
        <taxon>Streptophyta</taxon>
        <taxon>Embryophyta</taxon>
        <taxon>Tracheophyta</taxon>
        <taxon>Spermatophyta</taxon>
        <taxon>Magnoliopsida</taxon>
        <taxon>eudicotyledons</taxon>
        <taxon>Gunneridae</taxon>
        <taxon>Pentapetalae</taxon>
        <taxon>asterids</taxon>
        <taxon>lamiids</taxon>
        <taxon>Solanales</taxon>
        <taxon>Solanaceae</taxon>
        <taxon>Solanoideae</taxon>
        <taxon>Hyoscyameae</taxon>
        <taxon>Anisodus</taxon>
    </lineage>
</organism>
<feature type="transmembrane region" description="Helical" evidence="2">
    <location>
        <begin position="59"/>
        <end position="86"/>
    </location>
</feature>
<sequence>MDMKDSENGGVNQPSNGCSHLSRYIFPALHSTSCIEKKENTRDMNAILEYPLEALVFDYLSFGFFTIVINSVWTWVAVITAGVVFWRIKISSTLPALEPRGDLCPCPPTPTLGTMYSSSSSLQVERLLSTPSTLSVSKETSSIASTYYDAFFKGTNRKVTVHFKQDDDEEGNGNEDGDEEGEDDGVELSKEWYENWERLLKMRNGEMGWYYYQDMKVIDGNIVRLWDGCRRRREAEKTAFSVSVVSAW</sequence>
<keyword evidence="2" id="KW-0812">Transmembrane</keyword>
<gene>
    <name evidence="3" type="ORF">RND71_038171</name>
</gene>
<dbReference type="PANTHER" id="PTHR36369:SF1">
    <property type="entry name" value="TRANSMEMBRANE PROTEIN"/>
    <property type="match status" value="1"/>
</dbReference>
<protein>
    <submittedName>
        <fullName evidence="3">Uncharacterized protein</fullName>
    </submittedName>
</protein>